<accession>A0A4C1YBQ2</accession>
<evidence type="ECO:0000313" key="3">
    <source>
        <dbReference type="Proteomes" id="UP000299102"/>
    </source>
</evidence>
<organism evidence="2 3">
    <name type="scientific">Eumeta variegata</name>
    <name type="common">Bagworm moth</name>
    <name type="synonym">Eumeta japonica</name>
    <dbReference type="NCBI Taxonomy" id="151549"/>
    <lineage>
        <taxon>Eukaryota</taxon>
        <taxon>Metazoa</taxon>
        <taxon>Ecdysozoa</taxon>
        <taxon>Arthropoda</taxon>
        <taxon>Hexapoda</taxon>
        <taxon>Insecta</taxon>
        <taxon>Pterygota</taxon>
        <taxon>Neoptera</taxon>
        <taxon>Endopterygota</taxon>
        <taxon>Lepidoptera</taxon>
        <taxon>Glossata</taxon>
        <taxon>Ditrysia</taxon>
        <taxon>Tineoidea</taxon>
        <taxon>Psychidae</taxon>
        <taxon>Oiketicinae</taxon>
        <taxon>Eumeta</taxon>
    </lineage>
</organism>
<dbReference type="Proteomes" id="UP000299102">
    <property type="component" value="Unassembled WGS sequence"/>
</dbReference>
<proteinExistence type="predicted"/>
<name>A0A4C1YBQ2_EUMVA</name>
<evidence type="ECO:0000313" key="2">
    <source>
        <dbReference type="EMBL" id="GBP73428.1"/>
    </source>
</evidence>
<evidence type="ECO:0000256" key="1">
    <source>
        <dbReference type="SAM" id="MobiDB-lite"/>
    </source>
</evidence>
<sequence length="101" mass="11135">MPSSNPWVKKQLPGAEPVSSRKTNRRGPPGPAPPAPAPPRQSTNEANAFAEDIQTVMSVLNTVKSSEISEFARDLRSCKNGQEKLYVLVKYHHLVVRLESI</sequence>
<keyword evidence="3" id="KW-1185">Reference proteome</keyword>
<feature type="compositionally biased region" description="Pro residues" evidence="1">
    <location>
        <begin position="28"/>
        <end position="39"/>
    </location>
</feature>
<feature type="region of interest" description="Disordered" evidence="1">
    <location>
        <begin position="1"/>
        <end position="46"/>
    </location>
</feature>
<protein>
    <submittedName>
        <fullName evidence="2">Uncharacterized protein</fullName>
    </submittedName>
</protein>
<dbReference type="EMBL" id="BGZK01001173">
    <property type="protein sequence ID" value="GBP73428.1"/>
    <property type="molecule type" value="Genomic_DNA"/>
</dbReference>
<reference evidence="2 3" key="1">
    <citation type="journal article" date="2019" name="Commun. Biol.">
        <title>The bagworm genome reveals a unique fibroin gene that provides high tensile strength.</title>
        <authorList>
            <person name="Kono N."/>
            <person name="Nakamura H."/>
            <person name="Ohtoshi R."/>
            <person name="Tomita M."/>
            <person name="Numata K."/>
            <person name="Arakawa K."/>
        </authorList>
    </citation>
    <scope>NUCLEOTIDE SEQUENCE [LARGE SCALE GENOMIC DNA]</scope>
</reference>
<comment type="caution">
    <text evidence="2">The sequence shown here is derived from an EMBL/GenBank/DDBJ whole genome shotgun (WGS) entry which is preliminary data.</text>
</comment>
<dbReference type="AlphaFoldDB" id="A0A4C1YBQ2"/>
<gene>
    <name evidence="2" type="ORF">EVAR_56903_1</name>
</gene>